<reference evidence="1 2" key="1">
    <citation type="journal article" date="2018" name="G3 (Bethesda)">
        <title>Phylogenetic and Phylogenomic Definition of Rhizopus Species.</title>
        <authorList>
            <person name="Gryganskyi A.P."/>
            <person name="Golan J."/>
            <person name="Dolatabadi S."/>
            <person name="Mondo S."/>
            <person name="Robb S."/>
            <person name="Idnurm A."/>
            <person name="Muszewska A."/>
            <person name="Steczkiewicz K."/>
            <person name="Masonjones S."/>
            <person name="Liao H.L."/>
            <person name="Gajdeczka M.T."/>
            <person name="Anike F."/>
            <person name="Vuek A."/>
            <person name="Anishchenko I.M."/>
            <person name="Voigt K."/>
            <person name="de Hoog G.S."/>
            <person name="Smith M.E."/>
            <person name="Heitman J."/>
            <person name="Vilgalys R."/>
            <person name="Stajich J.E."/>
        </authorList>
    </citation>
    <scope>NUCLEOTIDE SEQUENCE [LARGE SCALE GENOMIC DNA]</scope>
    <source>
        <strain evidence="1 2">CBS 357.93</strain>
    </source>
</reference>
<name>A0A367IL90_RHIAZ</name>
<dbReference type="Proteomes" id="UP000252139">
    <property type="component" value="Unassembled WGS sequence"/>
</dbReference>
<accession>A0A367IL90</accession>
<organism evidence="1 2">
    <name type="scientific">Rhizopus azygosporus</name>
    <name type="common">Rhizopus microsporus var. azygosporus</name>
    <dbReference type="NCBI Taxonomy" id="86630"/>
    <lineage>
        <taxon>Eukaryota</taxon>
        <taxon>Fungi</taxon>
        <taxon>Fungi incertae sedis</taxon>
        <taxon>Mucoromycota</taxon>
        <taxon>Mucoromycotina</taxon>
        <taxon>Mucoromycetes</taxon>
        <taxon>Mucorales</taxon>
        <taxon>Mucorineae</taxon>
        <taxon>Rhizopodaceae</taxon>
        <taxon>Rhizopus</taxon>
    </lineage>
</organism>
<keyword evidence="2" id="KW-1185">Reference proteome</keyword>
<evidence type="ECO:0000313" key="2">
    <source>
        <dbReference type="Proteomes" id="UP000252139"/>
    </source>
</evidence>
<protein>
    <submittedName>
        <fullName evidence="1">Uncharacterized protein</fullName>
    </submittedName>
</protein>
<proteinExistence type="predicted"/>
<dbReference type="AlphaFoldDB" id="A0A367IL90"/>
<comment type="caution">
    <text evidence="1">The sequence shown here is derived from an EMBL/GenBank/DDBJ whole genome shotgun (WGS) entry which is preliminary data.</text>
</comment>
<feature type="non-terminal residue" evidence="1">
    <location>
        <position position="60"/>
    </location>
</feature>
<dbReference type="EMBL" id="PJQL01005173">
    <property type="protein sequence ID" value="RCH78430.1"/>
    <property type="molecule type" value="Genomic_DNA"/>
</dbReference>
<gene>
    <name evidence="1" type="ORF">CU097_001419</name>
</gene>
<evidence type="ECO:0000313" key="1">
    <source>
        <dbReference type="EMBL" id="RCH78430.1"/>
    </source>
</evidence>
<sequence length="60" mass="6804">METCATSRFTAARFGWKKLISIFTSLFTVHCRINTKTKRILDRSLTKPDVSGNETPLLNS</sequence>